<dbReference type="STRING" id="1302689.RG47T_1481"/>
<comment type="caution">
    <text evidence="5">The sequence shown here is derived from an EMBL/GenBank/DDBJ whole genome shotgun (WGS) entry which is preliminary data.</text>
</comment>
<accession>A0A1Q5ZW81</accession>
<evidence type="ECO:0000256" key="3">
    <source>
        <dbReference type="ARBA" id="ARBA00023163"/>
    </source>
</evidence>
<evidence type="ECO:0000256" key="1">
    <source>
        <dbReference type="ARBA" id="ARBA00023015"/>
    </source>
</evidence>
<evidence type="ECO:0000259" key="4">
    <source>
        <dbReference type="PROSITE" id="PS01124"/>
    </source>
</evidence>
<reference evidence="5 6" key="1">
    <citation type="submission" date="2016-11" db="EMBL/GenBank/DDBJ databases">
        <title>Whole Genome Sequencing of Mucilaginibacter polytrichastri RG4-7(T) isolated from the moss sample.</title>
        <authorList>
            <person name="Li Y."/>
        </authorList>
    </citation>
    <scope>NUCLEOTIDE SEQUENCE [LARGE SCALE GENOMIC DNA]</scope>
    <source>
        <strain evidence="5 6">RG4-7</strain>
    </source>
</reference>
<dbReference type="OrthoDB" id="799767at2"/>
<dbReference type="Pfam" id="PF12833">
    <property type="entry name" value="HTH_18"/>
    <property type="match status" value="1"/>
</dbReference>
<dbReference type="GO" id="GO:0003700">
    <property type="term" value="F:DNA-binding transcription factor activity"/>
    <property type="evidence" value="ECO:0007669"/>
    <property type="project" value="InterPro"/>
</dbReference>
<evidence type="ECO:0000256" key="2">
    <source>
        <dbReference type="ARBA" id="ARBA00023125"/>
    </source>
</evidence>
<dbReference type="PANTHER" id="PTHR43280:SF30">
    <property type="entry name" value="MMSAB OPERON REGULATORY PROTEIN"/>
    <property type="match status" value="1"/>
</dbReference>
<dbReference type="InterPro" id="IPR018060">
    <property type="entry name" value="HTH_AraC"/>
</dbReference>
<sequence>MKQTLSIHLAPEVEKQIKPIKKRPDYCEYHVPYAACELIPLPDAPIIRQQSRNNDYYMQLLDINASRDIKIRFSVTEPTFFGIFMLKGECTFHDNNSLQISRALEKTYYFCQNGIVTYDAWVKEGLNTILVVAYRAAWVIAERNNLPKFDRLINNLFAGSTEPVILPPCHLGSTIVRFLGRILYYTDVTSTERGSGIFHLLVKCMMHYHGELVKGHHLPGHDQQSEEERLKSYVSRYYMNELMTRRETIAAELGLSEWTIKQLAMKLFGKSIYQQFIDLRMNKATALLTGTDMSVRDIAFTLGYDNEAYFSKAFSQIHTLTPTAYRKKHKA</sequence>
<keyword evidence="1" id="KW-0805">Transcription regulation</keyword>
<dbReference type="GO" id="GO:0043565">
    <property type="term" value="F:sequence-specific DNA binding"/>
    <property type="evidence" value="ECO:0007669"/>
    <property type="project" value="InterPro"/>
</dbReference>
<protein>
    <recommendedName>
        <fullName evidence="4">HTH araC/xylS-type domain-containing protein</fullName>
    </recommendedName>
</protein>
<keyword evidence="3" id="KW-0804">Transcription</keyword>
<feature type="domain" description="HTH araC/xylS-type" evidence="4">
    <location>
        <begin position="228"/>
        <end position="328"/>
    </location>
</feature>
<dbReference type="SMART" id="SM00342">
    <property type="entry name" value="HTH_ARAC"/>
    <property type="match status" value="1"/>
</dbReference>
<keyword evidence="2" id="KW-0238">DNA-binding</keyword>
<dbReference type="Gene3D" id="1.10.10.60">
    <property type="entry name" value="Homeodomain-like"/>
    <property type="match status" value="1"/>
</dbReference>
<organism evidence="5 6">
    <name type="scientific">Mucilaginibacter polytrichastri</name>
    <dbReference type="NCBI Taxonomy" id="1302689"/>
    <lineage>
        <taxon>Bacteria</taxon>
        <taxon>Pseudomonadati</taxon>
        <taxon>Bacteroidota</taxon>
        <taxon>Sphingobacteriia</taxon>
        <taxon>Sphingobacteriales</taxon>
        <taxon>Sphingobacteriaceae</taxon>
        <taxon>Mucilaginibacter</taxon>
    </lineage>
</organism>
<evidence type="ECO:0000313" key="5">
    <source>
        <dbReference type="EMBL" id="OKS86034.1"/>
    </source>
</evidence>
<name>A0A1Q5ZW81_9SPHI</name>
<dbReference type="PANTHER" id="PTHR43280">
    <property type="entry name" value="ARAC-FAMILY TRANSCRIPTIONAL REGULATOR"/>
    <property type="match status" value="1"/>
</dbReference>
<dbReference type="SUPFAM" id="SSF46689">
    <property type="entry name" value="Homeodomain-like"/>
    <property type="match status" value="1"/>
</dbReference>
<keyword evidence="6" id="KW-1185">Reference proteome</keyword>
<dbReference type="InterPro" id="IPR009057">
    <property type="entry name" value="Homeodomain-like_sf"/>
</dbReference>
<dbReference type="EMBL" id="MPPL01000001">
    <property type="protein sequence ID" value="OKS86034.1"/>
    <property type="molecule type" value="Genomic_DNA"/>
</dbReference>
<dbReference type="Proteomes" id="UP000186720">
    <property type="component" value="Unassembled WGS sequence"/>
</dbReference>
<gene>
    <name evidence="5" type="ORF">RG47T_1481</name>
</gene>
<dbReference type="AlphaFoldDB" id="A0A1Q5ZW81"/>
<evidence type="ECO:0000313" key="6">
    <source>
        <dbReference type="Proteomes" id="UP000186720"/>
    </source>
</evidence>
<proteinExistence type="predicted"/>
<dbReference type="PROSITE" id="PS01124">
    <property type="entry name" value="HTH_ARAC_FAMILY_2"/>
    <property type="match status" value="1"/>
</dbReference>
<dbReference type="RefSeq" id="WP_074488781.1">
    <property type="nucleotide sequence ID" value="NZ_FPAM01000002.1"/>
</dbReference>